<dbReference type="OrthoDB" id="6430995at2759"/>
<reference evidence="3" key="1">
    <citation type="submission" date="2020-07" db="EMBL/GenBank/DDBJ databases">
        <title>Multicomponent nature underlies the extraordinary mechanical properties of spider dragline silk.</title>
        <authorList>
            <person name="Kono N."/>
            <person name="Nakamura H."/>
            <person name="Mori M."/>
            <person name="Yoshida Y."/>
            <person name="Ohtoshi R."/>
            <person name="Malay A.D."/>
            <person name="Moran D.A.P."/>
            <person name="Tomita M."/>
            <person name="Numata K."/>
            <person name="Arakawa K."/>
        </authorList>
    </citation>
    <scope>NUCLEOTIDE SEQUENCE</scope>
</reference>
<sequence>MDNMAREEEMIKRNLKFPSGDVRGYPALLTHKTSDLLSEAEHMLNRVKNLRERRWVEAFVHRLKLLAAMLERSVIHYTDENLTVDEAIGSSKKTDVLNDSTLQASPPLQETALVALNEQQVKMTKHPVAVPQRNEMLAMKEVGSERQEDMTPLMPEKKSAEEEDELVKELEDLHKIAYMDNQQQSLTPPTVKGDENVENSVVEEVEKVKIVEEVEKVENPVFEEVEKEENMTSEDVEKGAYPVVEDTKRGASPAVRETEKERNPTVNETKNEINPTAQGPEPLEKEMNYFPTEAKGITVKEIDTSPIEASPEALPPKRMMSPSLNALIIEDEKAKIKQNLAKEIAELERLGESEEQILNEFHQRNGHYLIPGPRYQHVMLHPTPNTGTVVNRYEQEIDPFGNGRPIPRMIIPSLVVPYPRANYWRPPLAMYPAYRPFRPTYINNSTPGMHLGMLPMNHPMYNRQYPMGNVPPQTNMQLRHEGIKETIQKLQHDHQNFLMNNPAAGMTPMSNLNYRPNQYMQYPNNPSMGMIPDRGVRPMYTPYPYMPNQNFTVNGSPVYGNEFAPNPYPNHNINNEFNDEMKRELRDGKVILLSDSVVRSNFQQDDKKNPEKPNETKDGTIQENKTGEKNGTKTE</sequence>
<evidence type="ECO:0000256" key="2">
    <source>
        <dbReference type="SAM" id="MobiDB-lite"/>
    </source>
</evidence>
<comment type="caution">
    <text evidence="3">The sequence shown here is derived from an EMBL/GenBank/DDBJ whole genome shotgun (WGS) entry which is preliminary data.</text>
</comment>
<evidence type="ECO:0000313" key="3">
    <source>
        <dbReference type="EMBL" id="GFQ90572.1"/>
    </source>
</evidence>
<accession>A0A8X6IA77</accession>
<dbReference type="Proteomes" id="UP000887116">
    <property type="component" value="Unassembled WGS sequence"/>
</dbReference>
<feature type="coiled-coil region" evidence="1">
    <location>
        <begin position="330"/>
        <end position="357"/>
    </location>
</feature>
<dbReference type="AlphaFoldDB" id="A0A8X6IA77"/>
<dbReference type="EMBL" id="BMAO01033596">
    <property type="protein sequence ID" value="GFQ90572.1"/>
    <property type="molecule type" value="Genomic_DNA"/>
</dbReference>
<protein>
    <submittedName>
        <fullName evidence="3">Uncharacterized protein</fullName>
    </submittedName>
</protein>
<proteinExistence type="predicted"/>
<feature type="region of interest" description="Disordered" evidence="2">
    <location>
        <begin position="599"/>
        <end position="635"/>
    </location>
</feature>
<keyword evidence="4" id="KW-1185">Reference proteome</keyword>
<feature type="compositionally biased region" description="Polar residues" evidence="2">
    <location>
        <begin position="264"/>
        <end position="277"/>
    </location>
</feature>
<name>A0A8X6IA77_TRICU</name>
<feature type="compositionally biased region" description="Basic and acidic residues" evidence="2">
    <location>
        <begin position="604"/>
        <end position="635"/>
    </location>
</feature>
<gene>
    <name evidence="3" type="primary">NCL1_07619</name>
    <name evidence="3" type="ORF">TNCT_82811</name>
</gene>
<evidence type="ECO:0000256" key="1">
    <source>
        <dbReference type="SAM" id="Coils"/>
    </source>
</evidence>
<feature type="region of interest" description="Disordered" evidence="2">
    <location>
        <begin position="246"/>
        <end position="283"/>
    </location>
</feature>
<organism evidence="3 4">
    <name type="scientific">Trichonephila clavata</name>
    <name type="common">Joro spider</name>
    <name type="synonym">Nephila clavata</name>
    <dbReference type="NCBI Taxonomy" id="2740835"/>
    <lineage>
        <taxon>Eukaryota</taxon>
        <taxon>Metazoa</taxon>
        <taxon>Ecdysozoa</taxon>
        <taxon>Arthropoda</taxon>
        <taxon>Chelicerata</taxon>
        <taxon>Arachnida</taxon>
        <taxon>Araneae</taxon>
        <taxon>Araneomorphae</taxon>
        <taxon>Entelegynae</taxon>
        <taxon>Araneoidea</taxon>
        <taxon>Nephilidae</taxon>
        <taxon>Trichonephila</taxon>
    </lineage>
</organism>
<evidence type="ECO:0000313" key="4">
    <source>
        <dbReference type="Proteomes" id="UP000887116"/>
    </source>
</evidence>
<keyword evidence="1" id="KW-0175">Coiled coil</keyword>